<evidence type="ECO:0000313" key="2">
    <source>
        <dbReference type="EMBL" id="CEI70666.1"/>
    </source>
</evidence>
<feature type="compositionally biased region" description="Polar residues" evidence="1">
    <location>
        <begin position="527"/>
        <end position="536"/>
    </location>
</feature>
<feature type="compositionally biased region" description="Basic and acidic residues" evidence="1">
    <location>
        <begin position="513"/>
        <end position="526"/>
    </location>
</feature>
<feature type="compositionally biased region" description="Low complexity" evidence="1">
    <location>
        <begin position="545"/>
        <end position="561"/>
    </location>
</feature>
<dbReference type="EMBL" id="LN649231">
    <property type="protein sequence ID" value="CEI70666.1"/>
    <property type="molecule type" value="Genomic_DNA"/>
</dbReference>
<evidence type="ECO:0000313" key="3">
    <source>
        <dbReference type="Proteomes" id="UP000245910"/>
    </source>
</evidence>
<proteinExistence type="predicted"/>
<keyword evidence="3" id="KW-1185">Reference proteome</keyword>
<dbReference type="OrthoDB" id="5088339at2759"/>
<reference evidence="3" key="1">
    <citation type="submission" date="2014-10" db="EMBL/GenBank/DDBJ databases">
        <authorList>
            <person name="King R."/>
        </authorList>
    </citation>
    <scope>NUCLEOTIDE SEQUENCE [LARGE SCALE GENOMIC DNA]</scope>
    <source>
        <strain evidence="3">A3/5</strain>
    </source>
</reference>
<name>A0A2L2TZL1_9HYPO</name>
<feature type="compositionally biased region" description="Polar residues" evidence="1">
    <location>
        <begin position="461"/>
        <end position="472"/>
    </location>
</feature>
<feature type="compositionally biased region" description="Polar residues" evidence="1">
    <location>
        <begin position="562"/>
        <end position="600"/>
    </location>
</feature>
<evidence type="ECO:0000256" key="1">
    <source>
        <dbReference type="SAM" id="MobiDB-lite"/>
    </source>
</evidence>
<feature type="compositionally biased region" description="Polar residues" evidence="1">
    <location>
        <begin position="610"/>
        <end position="636"/>
    </location>
</feature>
<dbReference type="AlphaFoldDB" id="A0A2L2TZL1"/>
<feature type="compositionally biased region" description="Acidic residues" evidence="1">
    <location>
        <begin position="161"/>
        <end position="174"/>
    </location>
</feature>
<feature type="compositionally biased region" description="Low complexity" evidence="1">
    <location>
        <begin position="378"/>
        <end position="394"/>
    </location>
</feature>
<feature type="region of interest" description="Disordered" evidence="1">
    <location>
        <begin position="145"/>
        <end position="668"/>
    </location>
</feature>
<sequence length="873" mass="96393">MEEGPAVDPDKYPGPRAASAAQRVHYYCGKWPHELLGSFEPVTWVERLSDEFATLIRLTVKSRKFELGDIIKRLKDLAREHPYDGAKYVNRQDISTVREWLRKEGIDALHYRRRSRNSPGEGDYEADDSIVIKSGSEDPVIIAETPFVSDDSDDVLSNFENDFDMGETEQDGEASNEHNQALTSQIHSSAATPARQNTRPVTRSVPSEPSTRAGNHQTPASQSLAQTVTTPSNRAQSPSDRFRANEVINGHFQGSLRRRTMASSVSRSGTSSQPQSASRAGRTHPNPSTPVVRLNNAARGGSLAAPSPTTPSRRANRSPNRRAAPEPHVRAETRQHTTSGRGEVRQSTNAESQPTNTESQYGPSTPRTDGQIAGNAIPTPTSTPATPVPSSSDPQSLMRLIEPRSTATTRSRQYIKVEDDSPPPTALPSYPDGPSGSRTNNSTHAHEAAPPSTSRDRGAFNASTPTRPVAQTSVGSASSSSIRPPNRPHCDTMPPTRTRHAHALPLSALVNRDVSRKRPMESDRPITHNTPQQPAASSPLRIIHATTTAPAEAPSSQTTPTNNSASRAMTSTQATPNNMSVMEPNPQLQPTTLRPNSFVSTGPPAWVNGEPSSQPAHTQVPQSSIAVPAQTSSPGTVENRPSKRLRSDDPRQPSTSSNEPFDFDATLPDGESFKRQLREWRSWAESHVVDINTKLENIQKEIRAMHQIMFTNNSNREITTKKMQDMQQTMQDNQAHITKTYKIIEVLEPESIGDESTREYLEKRKRQLAERERVQQSYQDEISQAQNLLREIEIQQPMIEKKLDEYVQDETNITKSKESLELAMRKCNFQLDFLGGQGGWTKAFESLEATNGRVGRLDARLNAFSAFNGEVRR</sequence>
<feature type="compositionally biased region" description="Polar residues" evidence="1">
    <location>
        <begin position="177"/>
        <end position="239"/>
    </location>
</feature>
<feature type="compositionally biased region" description="Polar residues" evidence="1">
    <location>
        <begin position="261"/>
        <end position="278"/>
    </location>
</feature>
<dbReference type="STRING" id="56646.A0A2L2TZL1"/>
<dbReference type="Proteomes" id="UP000245910">
    <property type="component" value="Chromosome III"/>
</dbReference>
<organism evidence="2 3">
    <name type="scientific">Fusarium venenatum</name>
    <dbReference type="NCBI Taxonomy" id="56646"/>
    <lineage>
        <taxon>Eukaryota</taxon>
        <taxon>Fungi</taxon>
        <taxon>Dikarya</taxon>
        <taxon>Ascomycota</taxon>
        <taxon>Pezizomycotina</taxon>
        <taxon>Sordariomycetes</taxon>
        <taxon>Hypocreomycetidae</taxon>
        <taxon>Hypocreales</taxon>
        <taxon>Nectriaceae</taxon>
        <taxon>Fusarium</taxon>
    </lineage>
</organism>
<accession>A0A2L2TZL1</accession>
<feature type="compositionally biased region" description="Polar residues" evidence="1">
    <location>
        <begin position="336"/>
        <end position="368"/>
    </location>
</feature>
<protein>
    <submittedName>
        <fullName evidence="2">Uncharacterized protein</fullName>
    </submittedName>
</protein>
<feature type="compositionally biased region" description="Basic and acidic residues" evidence="1">
    <location>
        <begin position="323"/>
        <end position="335"/>
    </location>
</feature>